<dbReference type="UniPathway" id="UPA00074">
    <property type="reaction ID" value="UER00128"/>
</dbReference>
<evidence type="ECO:0000256" key="1">
    <source>
        <dbReference type="ARBA" id="ARBA00022490"/>
    </source>
</evidence>
<evidence type="ECO:0000256" key="3">
    <source>
        <dbReference type="ARBA" id="ARBA00022741"/>
    </source>
</evidence>
<dbReference type="EMBL" id="JFZT01000044">
    <property type="protein sequence ID" value="EZQ04842.1"/>
    <property type="molecule type" value="Genomic_DNA"/>
</dbReference>
<dbReference type="PANTHER" id="PTHR34696:SF1">
    <property type="entry name" value="PHOSPHORIBOSYLFORMYLGLYCINAMIDINE SYNTHASE SUBUNIT PURS"/>
    <property type="match status" value="1"/>
</dbReference>
<evidence type="ECO:0000256" key="6">
    <source>
        <dbReference type="HAMAP-Rule" id="MF_01926"/>
    </source>
</evidence>
<gene>
    <name evidence="6" type="primary">purS</name>
    <name evidence="7" type="ORF">CM19_07620</name>
</gene>
<keyword evidence="3 6" id="KW-0547">Nucleotide-binding</keyword>
<evidence type="ECO:0000256" key="4">
    <source>
        <dbReference type="ARBA" id="ARBA00022755"/>
    </source>
</evidence>
<dbReference type="Proteomes" id="UP000024332">
    <property type="component" value="Unassembled WGS sequence"/>
</dbReference>
<keyword evidence="8" id="KW-1185">Reference proteome</keyword>
<dbReference type="InterPro" id="IPR036604">
    <property type="entry name" value="PurS-like_sf"/>
</dbReference>
<comment type="subunit">
    <text evidence="6">Part of the FGAM synthase complex composed of 1 PurL, 1 PurQ and 2 PurS subunits.</text>
</comment>
<dbReference type="SUPFAM" id="SSF82697">
    <property type="entry name" value="PurS-like"/>
    <property type="match status" value="1"/>
</dbReference>
<dbReference type="GO" id="GO:0005524">
    <property type="term" value="F:ATP binding"/>
    <property type="evidence" value="ECO:0007669"/>
    <property type="project" value="UniProtKB-UniRule"/>
</dbReference>
<evidence type="ECO:0000313" key="7">
    <source>
        <dbReference type="EMBL" id="EZQ04842.1"/>
    </source>
</evidence>
<dbReference type="RefSeq" id="WP_048099765.1">
    <property type="nucleotide sequence ID" value="NZ_JFZT01000044.1"/>
</dbReference>
<keyword evidence="2 6" id="KW-0436">Ligase</keyword>
<dbReference type="NCBIfam" id="TIGR00302">
    <property type="entry name" value="phosphoribosylformylglycinamidine synthase subunit PurS"/>
    <property type="match status" value="1"/>
</dbReference>
<accession>A0A031LLB5</accession>
<dbReference type="AlphaFoldDB" id="A0A031LLB5"/>
<dbReference type="STRING" id="1160895.CM19_07620"/>
<comment type="subcellular location">
    <subcellularLocation>
        <location evidence="6">Cytoplasm</location>
    </subcellularLocation>
</comment>
<evidence type="ECO:0000256" key="5">
    <source>
        <dbReference type="ARBA" id="ARBA00022840"/>
    </source>
</evidence>
<comment type="catalytic activity">
    <reaction evidence="6">
        <text>N(2)-formyl-N(1)-(5-phospho-beta-D-ribosyl)glycinamide + L-glutamine + ATP + H2O = 2-formamido-N(1)-(5-O-phospho-beta-D-ribosyl)acetamidine + L-glutamate + ADP + phosphate + H(+)</text>
        <dbReference type="Rhea" id="RHEA:17129"/>
        <dbReference type="ChEBI" id="CHEBI:15377"/>
        <dbReference type="ChEBI" id="CHEBI:15378"/>
        <dbReference type="ChEBI" id="CHEBI:29985"/>
        <dbReference type="ChEBI" id="CHEBI:30616"/>
        <dbReference type="ChEBI" id="CHEBI:43474"/>
        <dbReference type="ChEBI" id="CHEBI:58359"/>
        <dbReference type="ChEBI" id="CHEBI:147286"/>
        <dbReference type="ChEBI" id="CHEBI:147287"/>
        <dbReference type="ChEBI" id="CHEBI:456216"/>
        <dbReference type="EC" id="6.3.5.3"/>
    </reaction>
</comment>
<proteinExistence type="inferred from homology"/>
<keyword evidence="4 6" id="KW-0658">Purine biosynthesis</keyword>
<dbReference type="PANTHER" id="PTHR34696">
    <property type="entry name" value="PHOSPHORIBOSYLFORMYLGLYCINAMIDINE SYNTHASE SUBUNIT PURS"/>
    <property type="match status" value="1"/>
</dbReference>
<reference evidence="7 8" key="1">
    <citation type="submission" date="2014-03" db="EMBL/GenBank/DDBJ databases">
        <title>Draft genome sequence of the novel thermoacidophilic archaea Acidianus copahuensis ALE1 strain, isolated from Copahue volcanic area in Neuquen Argentina.</title>
        <authorList>
            <person name="Urbieta M.S."/>
            <person name="Rascovan N."/>
            <person name="Castro C."/>
            <person name="Revale S."/>
            <person name="Giaveno M.A."/>
            <person name="Vazquez M.P."/>
            <person name="Donati E.R."/>
        </authorList>
    </citation>
    <scope>NUCLEOTIDE SEQUENCE [LARGE SCALE GENOMIC DNA]</scope>
    <source>
        <strain evidence="7 8">ALE1</strain>
    </source>
</reference>
<sequence length="89" mass="10298">MIYKVEFLITNKEGIRDPEGETVKKFIVDKVTNKVEDVRAGKYIVVNVNVSNKEDAENIAKLLLEKTRLYNPVIHKVEVRVKETENCHN</sequence>
<protein>
    <recommendedName>
        <fullName evidence="6">Phosphoribosylformylglycinamidine synthase subunit PurS</fullName>
        <shortName evidence="6">FGAM synthase</shortName>
        <ecNumber evidence="6">6.3.5.3</ecNumber>
    </recommendedName>
    <alternativeName>
        <fullName evidence="6">Formylglycinamide ribonucleotide amidotransferase subunit III</fullName>
        <shortName evidence="6">FGAR amidotransferase III</shortName>
        <shortName evidence="6">FGAR-AT III</shortName>
    </alternativeName>
    <alternativeName>
        <fullName evidence="6">Phosphoribosylformylglycinamidine synthase subunit III</fullName>
    </alternativeName>
</protein>
<comment type="pathway">
    <text evidence="6">Purine metabolism; IMP biosynthesis via de novo pathway; 5-amino-1-(5-phospho-D-ribosyl)imidazole from N(2)-formyl-N(1)-(5-phospho-D-ribosyl)glycinamide: step 1/2.</text>
</comment>
<keyword evidence="1 6" id="KW-0963">Cytoplasm</keyword>
<comment type="caution">
    <text evidence="7">The sequence shown here is derived from an EMBL/GenBank/DDBJ whole genome shotgun (WGS) entry which is preliminary data.</text>
</comment>
<dbReference type="GO" id="GO:0004642">
    <property type="term" value="F:phosphoribosylformylglycinamidine synthase activity"/>
    <property type="evidence" value="ECO:0007669"/>
    <property type="project" value="UniProtKB-UniRule"/>
</dbReference>
<dbReference type="GO" id="GO:0005737">
    <property type="term" value="C:cytoplasm"/>
    <property type="evidence" value="ECO:0007669"/>
    <property type="project" value="UniProtKB-SubCell"/>
</dbReference>
<dbReference type="HAMAP" id="MF_01926">
    <property type="entry name" value="PurS"/>
    <property type="match status" value="1"/>
</dbReference>
<dbReference type="InterPro" id="IPR003850">
    <property type="entry name" value="PurS"/>
</dbReference>
<organism evidence="7 8">
    <name type="scientific">Candidatus Acidianus copahuensis</name>
    <dbReference type="NCBI Taxonomy" id="1160895"/>
    <lineage>
        <taxon>Archaea</taxon>
        <taxon>Thermoproteota</taxon>
        <taxon>Thermoprotei</taxon>
        <taxon>Sulfolobales</taxon>
        <taxon>Sulfolobaceae</taxon>
        <taxon>Acidianus</taxon>
    </lineage>
</organism>
<dbReference type="GO" id="GO:0006189">
    <property type="term" value="P:'de novo' IMP biosynthetic process"/>
    <property type="evidence" value="ECO:0007669"/>
    <property type="project" value="UniProtKB-UniRule"/>
</dbReference>
<comment type="function">
    <text evidence="6">Part of the phosphoribosylformylglycinamidine synthase complex involved in the purines biosynthetic pathway. Catalyzes the ATP-dependent conversion of formylglycinamide ribonucleotide (FGAR) and glutamine to yield formylglycinamidine ribonucleotide (FGAM) and glutamate. The FGAM synthase complex is composed of three subunits. PurQ produces an ammonia molecule by converting glutamine to glutamate. PurL transfers the ammonia molecule to FGAR to form FGAM in an ATP-dependent manner. PurS interacts with PurQ and PurL and is thought to assist in the transfer of the ammonia molecule from PurQ to PurL.</text>
</comment>
<dbReference type="NCBIfam" id="NF004450">
    <property type="entry name" value="PRK05783.1"/>
    <property type="match status" value="1"/>
</dbReference>
<dbReference type="Pfam" id="PF02700">
    <property type="entry name" value="PurS"/>
    <property type="match status" value="1"/>
</dbReference>
<dbReference type="Gene3D" id="3.30.1280.10">
    <property type="entry name" value="Phosphoribosylformylglycinamidine synthase subunit PurS"/>
    <property type="match status" value="1"/>
</dbReference>
<comment type="similarity">
    <text evidence="6">Belongs to the PurS family.</text>
</comment>
<dbReference type="EC" id="6.3.5.3" evidence="6"/>
<name>A0A031LLB5_9CREN</name>
<evidence type="ECO:0000313" key="8">
    <source>
        <dbReference type="Proteomes" id="UP000024332"/>
    </source>
</evidence>
<evidence type="ECO:0000256" key="2">
    <source>
        <dbReference type="ARBA" id="ARBA00022598"/>
    </source>
</evidence>
<keyword evidence="5 6" id="KW-0067">ATP-binding</keyword>